<feature type="compositionally biased region" description="Low complexity" evidence="5">
    <location>
        <begin position="1406"/>
        <end position="1420"/>
    </location>
</feature>
<dbReference type="SMART" id="SM00369">
    <property type="entry name" value="LRR_TYP"/>
    <property type="match status" value="3"/>
</dbReference>
<comment type="caution">
    <text evidence="7">The sequence shown here is derived from an EMBL/GenBank/DDBJ whole genome shotgun (WGS) entry which is preliminary data.</text>
</comment>
<keyword evidence="6" id="KW-0472">Membrane</keyword>
<keyword evidence="4" id="KW-0325">Glycoprotein</keyword>
<dbReference type="Gene3D" id="3.80.10.10">
    <property type="entry name" value="Ribonuclease Inhibitor"/>
    <property type="match status" value="2"/>
</dbReference>
<name>A0A6A5DQF9_SCHHA</name>
<evidence type="ECO:0000256" key="5">
    <source>
        <dbReference type="SAM" id="MobiDB-lite"/>
    </source>
</evidence>
<evidence type="ECO:0000256" key="2">
    <source>
        <dbReference type="ARBA" id="ARBA00022729"/>
    </source>
</evidence>
<feature type="region of interest" description="Disordered" evidence="5">
    <location>
        <begin position="1390"/>
        <end position="1420"/>
    </location>
</feature>
<dbReference type="SUPFAM" id="SSF48726">
    <property type="entry name" value="Immunoglobulin"/>
    <property type="match status" value="1"/>
</dbReference>
<keyword evidence="6" id="KW-1133">Transmembrane helix</keyword>
<reference evidence="7" key="2">
    <citation type="journal article" date="2019" name="Gigascience">
        <title>High-quality Schistosoma haematobium genome achieved by single-molecule and long-range sequencing.</title>
        <authorList>
            <person name="Stroehlein A.J."/>
            <person name="Korhonen P.K."/>
            <person name="Chong T.M."/>
            <person name="Lim Y.L."/>
            <person name="Chan K.G."/>
            <person name="Webster B."/>
            <person name="Rollinson D."/>
            <person name="Brindley P.J."/>
            <person name="Gasser R.B."/>
            <person name="Young N.D."/>
        </authorList>
    </citation>
    <scope>NUCLEOTIDE SEQUENCE</scope>
</reference>
<feature type="compositionally biased region" description="Low complexity" evidence="5">
    <location>
        <begin position="1158"/>
        <end position="1170"/>
    </location>
</feature>
<evidence type="ECO:0000313" key="8">
    <source>
        <dbReference type="Proteomes" id="UP000471633"/>
    </source>
</evidence>
<dbReference type="InterPro" id="IPR007110">
    <property type="entry name" value="Ig-like_dom"/>
</dbReference>
<feature type="region of interest" description="Disordered" evidence="5">
    <location>
        <begin position="1316"/>
        <end position="1345"/>
    </location>
</feature>
<keyword evidence="8" id="KW-1185">Reference proteome</keyword>
<dbReference type="CTD" id="24590182"/>
<keyword evidence="3" id="KW-0677">Repeat</keyword>
<keyword evidence="2" id="KW-0732">Signal</keyword>
<dbReference type="GeneID" id="24590182"/>
<protein>
    <submittedName>
        <fullName evidence="7">ATPase, H transporting, lysosomal accessory protein 1</fullName>
    </submittedName>
</protein>
<dbReference type="CDD" id="cd00096">
    <property type="entry name" value="Ig"/>
    <property type="match status" value="1"/>
</dbReference>
<accession>A0A6A5DQF9</accession>
<keyword evidence="6" id="KW-0812">Transmembrane</keyword>
<feature type="transmembrane region" description="Helical" evidence="6">
    <location>
        <begin position="617"/>
        <end position="642"/>
    </location>
</feature>
<reference evidence="7" key="4">
    <citation type="journal article" date="2022" name="PLoS Pathog.">
        <title>Chromosome-level genome of Schistosoma haematobium underpins genome-wide explorations of molecular variation.</title>
        <authorList>
            <person name="Stroehlein A.J."/>
            <person name="Korhonen P.K."/>
            <person name="Lee V.V."/>
            <person name="Ralph S.A."/>
            <person name="Mentink-Kane M."/>
            <person name="You H."/>
            <person name="McManus D.P."/>
            <person name="Tchuente L.T."/>
            <person name="Stothard J.R."/>
            <person name="Kaur P."/>
            <person name="Dudchenko O."/>
            <person name="Aiden E.L."/>
            <person name="Yang B."/>
            <person name="Yang H."/>
            <person name="Emery A.M."/>
            <person name="Webster B.L."/>
            <person name="Brindley P.J."/>
            <person name="Rollinson D."/>
            <person name="Chang B.C.H."/>
            <person name="Gasser R.B."/>
            <person name="Young N.D."/>
        </authorList>
    </citation>
    <scope>NUCLEOTIDE SEQUENCE</scope>
</reference>
<organism evidence="7 8">
    <name type="scientific">Schistosoma haematobium</name>
    <name type="common">Blood fluke</name>
    <dbReference type="NCBI Taxonomy" id="6185"/>
    <lineage>
        <taxon>Eukaryota</taxon>
        <taxon>Metazoa</taxon>
        <taxon>Spiralia</taxon>
        <taxon>Lophotrochozoa</taxon>
        <taxon>Platyhelminthes</taxon>
        <taxon>Trematoda</taxon>
        <taxon>Digenea</taxon>
        <taxon>Strigeidida</taxon>
        <taxon>Schistosomatoidea</taxon>
        <taxon>Schistosomatidae</taxon>
        <taxon>Schistosoma</taxon>
    </lineage>
</organism>
<dbReference type="InterPro" id="IPR013783">
    <property type="entry name" value="Ig-like_fold"/>
</dbReference>
<dbReference type="InterPro" id="IPR036179">
    <property type="entry name" value="Ig-like_dom_sf"/>
</dbReference>
<sequence length="1420" mass="160417">MPLIHKDNYIYFNVSGCLAFFARSISVKFVSGKAASIVPIPASSLSLSPLSKCSDLKSLLVFTSSNVNEISDLNVSLGFIKSGRYWSVSESSVSIKCQSGSKSCVNVAGNPLVMKWAGAPINLGYKCTKPSAAPVILPSDSGNSVSLQFASIQVQPFGVKDGVFGDVTDCVGFLFQYQYVDAVQGCSIFYQLDFKWKKALCDSELNKLQEIPFDLPINLIELRIIHQSIKKIKKNSSLYSLIHLELLHIESSELKYIESDTFKQLISLKSINLRNNSLKLCNHYYHSDECFHSDIFHNLPNLISLNLAENFIDFIPDSFFNSLQHYNLKLKYLWLNSMKSINGIKFESNYFMKPLIQLRLLDLSYTGLYELDSLNQIALNKMIYLNEFYLGGNPWLCDCKLNWLKLWFLNRSSTFSSAMLSSSSATSSSTSSNKIQYQQNKTNSNGHIELIEPICYKPDQLKGKLILTNNQLNSLQFHDLYCIPQIFTLNQNLTFYYHQQMLLTCEYYTTNINDLLWYKNNQQLFKQNTTHYSISYGQLGANFYSNLLIPMTTEQDTGLWSCILNNQYRTLFHVTIINSNGEILYPNNNDNDNENKDSFLYKVFTLFGNNNNQINHWIYGSIIIIILFVILILISIGIFCCYHSQSSRLTNRSIDEINMKNCISMNKSRSICRRRLKCINGSHHHHHHHHHHSNNKKIKDDSISSLLVTTNDEQKIIDKNELQLTNHMKEDTIVTSTKIITTTTIPNSNIHVNHVENNDILSSRNIDENRLLNIFCCPTNSTRDVQLVTIPTTSSSSTNVTCLDGSFLQGTVVTDENHVLVSCDSPEPKLFIATNGITPSSNISTLDFSNCLQQQQPLNVIPQPSCTGWDTSGGYSSPQFPGIYTSSQITIETSKPCPVHGIMNLKPMEINCDITTNTTIDSNHANVKQLPNYKKIDSIYWDHSNSSAILTNPHLSYNLSNCVFLDSQNYGTITNGSNRNSDPQKNEIEVMQNYSKTLSSYHNIKDYSLLQKANLNESNIQWPTDSRSQGTCPVHGNQTLTRRNNQLKHTNKEDVTLGNRKNLKRNHRSKSIIREQSSYLIDQCHHGTVDNQEASISSSNETNDNEETNIQLNSVHNDHYGLSITSIKPKQIIYTSNDETESQGESSLSEKSLHSDHSCTSSVSSSTNSTSSINQHFKYIYPSNQTGLNSICSSLSNQINLAAAAAAAAASTNTTTDLVQQQSPPSLEFCPSPELLRNRPNSTNSYSRHRNHYDILNNLKCPVHSLTINRRSLPHKLFYDAYNHRENMRQHNYDHNNNIGTLRVTTLPTRFRKVSYNINDNNNNNNRSSSSSSGSSSTTNHNNNSSIINHMASIRKFASQHTIQSNYSSSLCLSTTQSLDKFNKSLQKSILRPGSKHKLDTESDSDNNNNNNNTSEENNF</sequence>
<reference evidence="7" key="3">
    <citation type="submission" date="2021-06" db="EMBL/GenBank/DDBJ databases">
        <title>Chromosome-level genome assembly for S. haematobium.</title>
        <authorList>
            <person name="Stroehlein A.J."/>
        </authorList>
    </citation>
    <scope>NUCLEOTIDE SEQUENCE</scope>
</reference>
<proteinExistence type="predicted"/>
<dbReference type="EMBL" id="AMPZ03000005">
    <property type="protein sequence ID" value="KAH9582455.1"/>
    <property type="molecule type" value="Genomic_DNA"/>
</dbReference>
<dbReference type="PANTHER" id="PTHR45842:SF12">
    <property type="entry name" value="KEKKON 5, ISOFORM A"/>
    <property type="match status" value="1"/>
</dbReference>
<feature type="compositionally biased region" description="Polar residues" evidence="5">
    <location>
        <begin position="1136"/>
        <end position="1150"/>
    </location>
</feature>
<dbReference type="PANTHER" id="PTHR45842">
    <property type="entry name" value="SYNAPTIC ADHESION-LIKE MOLECULE SALM"/>
    <property type="match status" value="1"/>
</dbReference>
<dbReference type="RefSeq" id="XP_012794068.2">
    <property type="nucleotide sequence ID" value="XM_012938614.3"/>
</dbReference>
<dbReference type="Proteomes" id="UP000471633">
    <property type="component" value="Unassembled WGS sequence"/>
</dbReference>
<dbReference type="Gene3D" id="2.40.160.110">
    <property type="match status" value="1"/>
</dbReference>
<evidence type="ECO:0000256" key="3">
    <source>
        <dbReference type="ARBA" id="ARBA00022737"/>
    </source>
</evidence>
<dbReference type="KEGG" id="shx:MS3_00007213"/>
<dbReference type="InterPro" id="IPR003591">
    <property type="entry name" value="Leu-rich_rpt_typical-subtyp"/>
</dbReference>
<dbReference type="InterPro" id="IPR050467">
    <property type="entry name" value="LRFN"/>
</dbReference>
<evidence type="ECO:0000256" key="4">
    <source>
        <dbReference type="ARBA" id="ARBA00023180"/>
    </source>
</evidence>
<evidence type="ECO:0000313" key="7">
    <source>
        <dbReference type="EMBL" id="KAH9582455.1"/>
    </source>
</evidence>
<gene>
    <name evidence="7" type="primary">ATP6AP1_1</name>
    <name evidence="7" type="ORF">MS3_00007213</name>
</gene>
<keyword evidence="1" id="KW-0433">Leucine-rich repeat</keyword>
<dbReference type="SUPFAM" id="SSF52058">
    <property type="entry name" value="L domain-like"/>
    <property type="match status" value="1"/>
</dbReference>
<feature type="region of interest" description="Disordered" evidence="5">
    <location>
        <begin position="1136"/>
        <end position="1170"/>
    </location>
</feature>
<dbReference type="InterPro" id="IPR032675">
    <property type="entry name" value="LRR_dom_sf"/>
</dbReference>
<dbReference type="PROSITE" id="PS50835">
    <property type="entry name" value="IG_LIKE"/>
    <property type="match status" value="1"/>
</dbReference>
<reference evidence="7" key="1">
    <citation type="journal article" date="2012" name="Nat. Genet.">
        <title>Whole-genome sequence of Schistosoma haematobium.</title>
        <authorList>
            <person name="Young N.D."/>
            <person name="Jex A.R."/>
            <person name="Li B."/>
            <person name="Liu S."/>
            <person name="Yang L."/>
            <person name="Xiong Z."/>
            <person name="Li Y."/>
            <person name="Cantacessi C."/>
            <person name="Hall R.S."/>
            <person name="Xu X."/>
            <person name="Chen F."/>
            <person name="Wu X."/>
            <person name="Zerlotini A."/>
            <person name="Oliveira G."/>
            <person name="Hofmann A."/>
            <person name="Zhang G."/>
            <person name="Fang X."/>
            <person name="Kang Y."/>
            <person name="Campbell B.E."/>
            <person name="Loukas A."/>
            <person name="Ranganathan S."/>
            <person name="Rollinson D."/>
            <person name="Rinaldi G."/>
            <person name="Brindley P.J."/>
            <person name="Yang H."/>
            <person name="Wang J."/>
            <person name="Wang J."/>
            <person name="Gasser R.B."/>
        </authorList>
    </citation>
    <scope>NUCLEOTIDE SEQUENCE</scope>
</reference>
<evidence type="ECO:0000256" key="6">
    <source>
        <dbReference type="SAM" id="Phobius"/>
    </source>
</evidence>
<dbReference type="Gene3D" id="2.60.40.10">
    <property type="entry name" value="Immunoglobulins"/>
    <property type="match status" value="1"/>
</dbReference>
<evidence type="ECO:0000256" key="1">
    <source>
        <dbReference type="ARBA" id="ARBA00022614"/>
    </source>
</evidence>